<dbReference type="Proteomes" id="UP000294927">
    <property type="component" value="Unassembled WGS sequence"/>
</dbReference>
<evidence type="ECO:0000313" key="3">
    <source>
        <dbReference type="Proteomes" id="UP000294927"/>
    </source>
</evidence>
<feature type="region of interest" description="Disordered" evidence="1">
    <location>
        <begin position="1"/>
        <end position="29"/>
    </location>
</feature>
<gene>
    <name evidence="2" type="ORF">CLV71_104647</name>
</gene>
<sequence length="121" mass="13293">MTSDGRRSDETRVRPPTQPPVVPSSAEHCDDHGHLVRGDDRLHVDKQLVADLANLNTRVGRYVLEHLDADTGRTPPSSPDADQDLGMQLVRAGLSVLERADEQRRAAISAAEQTTPQQRPV</sequence>
<name>A0A4R7VVW7_9PSEU</name>
<dbReference type="EMBL" id="SOCP01000004">
    <property type="protein sequence ID" value="TDV54176.1"/>
    <property type="molecule type" value="Genomic_DNA"/>
</dbReference>
<protein>
    <submittedName>
        <fullName evidence="2">Uncharacterized protein</fullName>
    </submittedName>
</protein>
<evidence type="ECO:0000256" key="1">
    <source>
        <dbReference type="SAM" id="MobiDB-lite"/>
    </source>
</evidence>
<comment type="caution">
    <text evidence="2">The sequence shown here is derived from an EMBL/GenBank/DDBJ whole genome shotgun (WGS) entry which is preliminary data.</text>
</comment>
<feature type="compositionally biased region" description="Basic and acidic residues" evidence="1">
    <location>
        <begin position="1"/>
        <end position="13"/>
    </location>
</feature>
<dbReference type="AlphaFoldDB" id="A0A4R7VVW7"/>
<keyword evidence="3" id="KW-1185">Reference proteome</keyword>
<reference evidence="2 3" key="1">
    <citation type="submission" date="2019-03" db="EMBL/GenBank/DDBJ databases">
        <title>Genomic Encyclopedia of Archaeal and Bacterial Type Strains, Phase II (KMG-II): from individual species to whole genera.</title>
        <authorList>
            <person name="Goeker M."/>
        </authorList>
    </citation>
    <scope>NUCLEOTIDE SEQUENCE [LARGE SCALE GENOMIC DNA]</scope>
    <source>
        <strain evidence="2 3">DSM 45499</strain>
    </source>
</reference>
<accession>A0A4R7VVW7</accession>
<evidence type="ECO:0000313" key="2">
    <source>
        <dbReference type="EMBL" id="TDV54176.1"/>
    </source>
</evidence>
<organism evidence="2 3">
    <name type="scientific">Actinophytocola oryzae</name>
    <dbReference type="NCBI Taxonomy" id="502181"/>
    <lineage>
        <taxon>Bacteria</taxon>
        <taxon>Bacillati</taxon>
        <taxon>Actinomycetota</taxon>
        <taxon>Actinomycetes</taxon>
        <taxon>Pseudonocardiales</taxon>
        <taxon>Pseudonocardiaceae</taxon>
    </lineage>
</organism>
<proteinExistence type="predicted"/>